<proteinExistence type="predicted"/>
<gene>
    <name evidence="3" type="ORF">ACFQNJ_07035</name>
</gene>
<evidence type="ECO:0000313" key="3">
    <source>
        <dbReference type="EMBL" id="MFC7434264.1"/>
    </source>
</evidence>
<accession>A0ABW2R865</accession>
<evidence type="ECO:0000313" key="4">
    <source>
        <dbReference type="Proteomes" id="UP001596495"/>
    </source>
</evidence>
<evidence type="ECO:0008006" key="5">
    <source>
        <dbReference type="Google" id="ProtNLM"/>
    </source>
</evidence>
<name>A0ABW2R865_9BURK</name>
<feature type="compositionally biased region" description="Polar residues" evidence="1">
    <location>
        <begin position="38"/>
        <end position="47"/>
    </location>
</feature>
<sequence>MCARQLTSSIRSAALVLGLAGLPLIALAQAAPAATPATDNSAQTSGPNERIERISHEDAGSLIDELRVGGQTRNITVQPKNGAPSYEVAPARGGEDMSDANSGSSANTGRSRWRLLSF</sequence>
<dbReference type="Proteomes" id="UP001596495">
    <property type="component" value="Unassembled WGS sequence"/>
</dbReference>
<feature type="region of interest" description="Disordered" evidence="1">
    <location>
        <begin position="31"/>
        <end position="58"/>
    </location>
</feature>
<organism evidence="3 4">
    <name type="scientific">Hydrogenophaga bisanensis</name>
    <dbReference type="NCBI Taxonomy" id="439611"/>
    <lineage>
        <taxon>Bacteria</taxon>
        <taxon>Pseudomonadati</taxon>
        <taxon>Pseudomonadota</taxon>
        <taxon>Betaproteobacteria</taxon>
        <taxon>Burkholderiales</taxon>
        <taxon>Comamonadaceae</taxon>
        <taxon>Hydrogenophaga</taxon>
    </lineage>
</organism>
<feature type="chain" id="PRO_5047186722" description="DUF2782 domain-containing protein" evidence="2">
    <location>
        <begin position="29"/>
        <end position="118"/>
    </location>
</feature>
<dbReference type="EMBL" id="JBHTBX010000004">
    <property type="protein sequence ID" value="MFC7434264.1"/>
    <property type="molecule type" value="Genomic_DNA"/>
</dbReference>
<dbReference type="RefSeq" id="WP_382255421.1">
    <property type="nucleotide sequence ID" value="NZ_JBHTBX010000004.1"/>
</dbReference>
<feature type="compositionally biased region" description="Basic and acidic residues" evidence="1">
    <location>
        <begin position="49"/>
        <end position="58"/>
    </location>
</feature>
<evidence type="ECO:0000256" key="2">
    <source>
        <dbReference type="SAM" id="SignalP"/>
    </source>
</evidence>
<protein>
    <recommendedName>
        <fullName evidence="5">DUF2782 domain-containing protein</fullName>
    </recommendedName>
</protein>
<feature type="compositionally biased region" description="Polar residues" evidence="1">
    <location>
        <begin position="99"/>
        <end position="110"/>
    </location>
</feature>
<dbReference type="Gene3D" id="2.20.130.30">
    <property type="entry name" value="Protein of unknown function DUF2782"/>
    <property type="match status" value="1"/>
</dbReference>
<keyword evidence="4" id="KW-1185">Reference proteome</keyword>
<feature type="region of interest" description="Disordered" evidence="1">
    <location>
        <begin position="75"/>
        <end position="118"/>
    </location>
</feature>
<keyword evidence="2" id="KW-0732">Signal</keyword>
<evidence type="ECO:0000256" key="1">
    <source>
        <dbReference type="SAM" id="MobiDB-lite"/>
    </source>
</evidence>
<feature type="signal peptide" evidence="2">
    <location>
        <begin position="1"/>
        <end position="28"/>
    </location>
</feature>
<reference evidence="4" key="1">
    <citation type="journal article" date="2019" name="Int. J. Syst. Evol. Microbiol.">
        <title>The Global Catalogue of Microorganisms (GCM) 10K type strain sequencing project: providing services to taxonomists for standard genome sequencing and annotation.</title>
        <authorList>
            <consortium name="The Broad Institute Genomics Platform"/>
            <consortium name="The Broad Institute Genome Sequencing Center for Infectious Disease"/>
            <person name="Wu L."/>
            <person name="Ma J."/>
        </authorList>
    </citation>
    <scope>NUCLEOTIDE SEQUENCE [LARGE SCALE GENOMIC DNA]</scope>
    <source>
        <strain evidence="4">CCUG 54518</strain>
    </source>
</reference>
<comment type="caution">
    <text evidence="3">The sequence shown here is derived from an EMBL/GenBank/DDBJ whole genome shotgun (WGS) entry which is preliminary data.</text>
</comment>